<evidence type="ECO:0000313" key="6">
    <source>
        <dbReference type="EMBL" id="MDR7192628.1"/>
    </source>
</evidence>
<dbReference type="RefSeq" id="WP_310233830.1">
    <property type="nucleotide sequence ID" value="NZ_JAVDWO010000004.1"/>
</dbReference>
<dbReference type="InterPro" id="IPR028244">
    <property type="entry name" value="T6SS_Rhs_Vgr_dom"/>
</dbReference>
<dbReference type="Pfam" id="PF05954">
    <property type="entry name" value="Phage_GPD"/>
    <property type="match status" value="1"/>
</dbReference>
<proteinExistence type="inferred from homology"/>
<dbReference type="InterPro" id="IPR018769">
    <property type="entry name" value="VgrG2_DUF2345"/>
</dbReference>
<dbReference type="Gene3D" id="2.40.50.230">
    <property type="entry name" value="Gp5 N-terminal domain"/>
    <property type="match status" value="1"/>
</dbReference>
<evidence type="ECO:0000256" key="1">
    <source>
        <dbReference type="ARBA" id="ARBA00005558"/>
    </source>
</evidence>
<evidence type="ECO:0000259" key="4">
    <source>
        <dbReference type="Pfam" id="PF10106"/>
    </source>
</evidence>
<feature type="domain" description="DUF2345" evidence="4">
    <location>
        <begin position="726"/>
        <end position="881"/>
    </location>
</feature>
<dbReference type="EMBL" id="JAVDWO010000004">
    <property type="protein sequence ID" value="MDR7192628.1"/>
    <property type="molecule type" value="Genomic_DNA"/>
</dbReference>
<dbReference type="SUPFAM" id="SSF69255">
    <property type="entry name" value="gp5 N-terminal domain-like"/>
    <property type="match status" value="1"/>
</dbReference>
<reference evidence="6 7" key="1">
    <citation type="submission" date="2023-07" db="EMBL/GenBank/DDBJ databases">
        <title>Sorghum-associated microbial communities from plants grown in Nebraska, USA.</title>
        <authorList>
            <person name="Schachtman D."/>
        </authorList>
    </citation>
    <scope>NUCLEOTIDE SEQUENCE [LARGE SCALE GENOMIC DNA]</scope>
    <source>
        <strain evidence="6 7">4099</strain>
    </source>
</reference>
<feature type="domain" description="Gp5/Type VI secretion system Vgr protein OB-fold" evidence="3">
    <location>
        <begin position="423"/>
        <end position="491"/>
    </location>
</feature>
<comment type="similarity">
    <text evidence="1">Belongs to the VgrG protein family.</text>
</comment>
<dbReference type="Gene3D" id="3.55.50.10">
    <property type="entry name" value="Baseplate protein-like domains"/>
    <property type="match status" value="1"/>
</dbReference>
<evidence type="ECO:0000256" key="2">
    <source>
        <dbReference type="SAM" id="MobiDB-lite"/>
    </source>
</evidence>
<sequence>MQGAPPGLLVERWQGVEVLGGETEWQVDLLSTDAALPFDSWLGASAQLLTRLADGADAVRSGIVRQSVRMGADGGLARYRLHLTGWPWLLTQGRHSRVFQERTVLEIVETVFADYAPMAAWRNSEELAAAVSQSGPRDYCVQYRESDADFVARLLAEDGIGWRLEEDADAPAGHVLVLFSDSSAQPQDAGSAAGGGVRFHRSDATEARDSIQAIGRRRRIGAQRLTLVSDDDQAARSISTQLPLDGGAPRALPLDAYDPVGIAAFRDNEDAARCAVRLAQAREAQQSSWIGQGTARSFRAGRWFALTGTAQAGADAPPELLLTQVRHAGINNLPVDLRSAVETYLGTGHADPSEPQALFERAKAVGYANTFEAVDRARPWRPVLQDDTGVRLNPRPTAPGYQTAIVVGAEGATTASGANEVHSDRMGRIRVRFHFQQGAQPDDRDSCWLRVAQRYAGPGVGSQFLPRIGQEVLVAFLDGDIDRPLVVGAVYNGRGEGGVPATPAGRTAEHDTSGYAQAHDQAPSAQVNLAGGHAPAWHGMGTGDAAHRNAAALWGIQSKEWGGAGCNRLVFDDSDGQLRLQLSTTQSASQLNLGHLIHQADNYRGSFRGEGFELRTDAWGAVRAESGLWLSAYGRTTAEPAGEAVPQGALLLQLATLGETFSKAATTHQTVKLASHEGVRQPRNSRLIDDQSPLQALLASAKTTVPGSDWSEATGAASERSAAAGADRVPHTGDALLGLAAPAGIGLIAGQSLTWTAGETLTLASGQASHLAVSGDLRVHSGQAIGMLAAAVEGQTEATSLSLVTGEGELDLQAQNDQIKLQAKDALQLVSANAELEMAAGKTLHLATAGGASLTIEGGNIVIACPGTIKVHAAKKSFVGPTQLSREMNAWPETKFNEGFELRDPAGDLIRNMPYKLTRADGAIIHGVTGENGRIPVQKGLGLERIVIEILQHTDGDLAG</sequence>
<organism evidence="6 7">
    <name type="scientific">Luteimonas terrae</name>
    <dbReference type="NCBI Taxonomy" id="1530191"/>
    <lineage>
        <taxon>Bacteria</taxon>
        <taxon>Pseudomonadati</taxon>
        <taxon>Pseudomonadota</taxon>
        <taxon>Gammaproteobacteria</taxon>
        <taxon>Lysobacterales</taxon>
        <taxon>Lysobacteraceae</taxon>
        <taxon>Luteimonas</taxon>
    </lineage>
</organism>
<dbReference type="InterPro" id="IPR037026">
    <property type="entry name" value="Vgr_OB-fold_dom_sf"/>
</dbReference>
<evidence type="ECO:0000259" key="3">
    <source>
        <dbReference type="Pfam" id="PF04717"/>
    </source>
</evidence>
<dbReference type="Pfam" id="PF04717">
    <property type="entry name" value="Phage_base_V"/>
    <property type="match status" value="1"/>
</dbReference>
<dbReference type="InterPro" id="IPR006531">
    <property type="entry name" value="Gp5/Vgr_OB"/>
</dbReference>
<dbReference type="NCBIfam" id="TIGR01646">
    <property type="entry name" value="vgr_GE"/>
    <property type="match status" value="1"/>
</dbReference>
<keyword evidence="7" id="KW-1185">Reference proteome</keyword>
<accession>A0ABU1XVJ9</accession>
<dbReference type="Gene3D" id="2.30.110.50">
    <property type="match status" value="1"/>
</dbReference>
<feature type="domain" description="Putative type VI secretion system Rhs element associated Vgr" evidence="5">
    <location>
        <begin position="559"/>
        <end position="665"/>
    </location>
</feature>
<name>A0ABU1XVJ9_9GAMM</name>
<dbReference type="SUPFAM" id="SSF69279">
    <property type="entry name" value="Phage tail proteins"/>
    <property type="match status" value="2"/>
</dbReference>
<dbReference type="NCBIfam" id="TIGR03361">
    <property type="entry name" value="VI_Rhs_Vgr"/>
    <property type="match status" value="1"/>
</dbReference>
<protein>
    <submittedName>
        <fullName evidence="6">Type VI secretion system VgrG family protein</fullName>
    </submittedName>
</protein>
<gene>
    <name evidence="6" type="ORF">J2W68_001342</name>
</gene>
<dbReference type="InterPro" id="IPR017847">
    <property type="entry name" value="T6SS_RhsGE_Vgr_subset"/>
</dbReference>
<evidence type="ECO:0000259" key="5">
    <source>
        <dbReference type="Pfam" id="PF13296"/>
    </source>
</evidence>
<comment type="caution">
    <text evidence="6">The sequence shown here is derived from an EMBL/GenBank/DDBJ whole genome shotgun (WGS) entry which is preliminary data.</text>
</comment>
<evidence type="ECO:0000313" key="7">
    <source>
        <dbReference type="Proteomes" id="UP001256588"/>
    </source>
</evidence>
<dbReference type="Proteomes" id="UP001256588">
    <property type="component" value="Unassembled WGS sequence"/>
</dbReference>
<dbReference type="Gene3D" id="4.10.220.110">
    <property type="match status" value="1"/>
</dbReference>
<dbReference type="Pfam" id="PF13296">
    <property type="entry name" value="T6SS_Vgr"/>
    <property type="match status" value="1"/>
</dbReference>
<dbReference type="InterPro" id="IPR006533">
    <property type="entry name" value="T6SS_Vgr_RhsGE"/>
</dbReference>
<dbReference type="Pfam" id="PF10106">
    <property type="entry name" value="DUF2345"/>
    <property type="match status" value="1"/>
</dbReference>
<feature type="region of interest" description="Disordered" evidence="2">
    <location>
        <begin position="496"/>
        <end position="520"/>
    </location>
</feature>